<reference evidence="1 2" key="1">
    <citation type="submission" date="2015-09" db="EMBL/GenBank/DDBJ databases">
        <title>Sorangium comparison.</title>
        <authorList>
            <person name="Zaburannyi N."/>
            <person name="Bunk B."/>
            <person name="Overmann J."/>
            <person name="Mueller R."/>
        </authorList>
    </citation>
    <scope>NUCLEOTIDE SEQUENCE [LARGE SCALE GENOMIC DNA]</scope>
    <source>
        <strain evidence="1 2">So ceGT47</strain>
    </source>
</reference>
<gene>
    <name evidence="1" type="ORF">SOCEGT47_033320</name>
</gene>
<protein>
    <submittedName>
        <fullName evidence="1">Uncharacterized protein</fullName>
    </submittedName>
</protein>
<accession>A0A4P2Q0V0</accession>
<dbReference type="AlphaFoldDB" id="A0A4P2Q0V0"/>
<proteinExistence type="predicted"/>
<sequence>MTDACRSATVLCAAQLSDGDRRGGLASEASLPTARLIAKSLGARGRLWYNCRTTVGSPKNRQELRAMITFARLARGLSPVLRIFGVRIPGETLDDAIRIGEELLEVADRFNATFADRGWIACGAINNDAARAALAEADADHWREADEILAASWVPARIRIELTKLSRLKCFENRTPLAALALEDYEAGRYHACVPVVLSLLDGAAKDLTGAGPFRISLQTTSRESFLEIGPGFAALMKTMSAPRKLTRSDRVDIPYRHGIMHGTDLGYANKVVAAKAWAALVAFGQYAHEYLAPPDLPPPPLLEVIQKSAATRQELAVIASSLTGWSPRSERELAGVVSARRFEAGTPEGAADAILRAWSKGQYGLIAQMSYDSLKDSKGLPGRLKKNIGAAPEGLTITSVEDSGPSAAWVSVIAGDAETSSEIRLRLVHMKGTEWVPRTVAGGQWMIRSLWPLEFLASDVARRRGLREDA</sequence>
<dbReference type="Proteomes" id="UP000295781">
    <property type="component" value="Chromosome"/>
</dbReference>
<evidence type="ECO:0000313" key="1">
    <source>
        <dbReference type="EMBL" id="AUX22819.1"/>
    </source>
</evidence>
<dbReference type="EMBL" id="CP012670">
    <property type="protein sequence ID" value="AUX22819.1"/>
    <property type="molecule type" value="Genomic_DNA"/>
</dbReference>
<name>A0A4P2Q0V0_SORCE</name>
<evidence type="ECO:0000313" key="2">
    <source>
        <dbReference type="Proteomes" id="UP000295781"/>
    </source>
</evidence>
<organism evidence="1 2">
    <name type="scientific">Sorangium cellulosum</name>
    <name type="common">Polyangium cellulosum</name>
    <dbReference type="NCBI Taxonomy" id="56"/>
    <lineage>
        <taxon>Bacteria</taxon>
        <taxon>Pseudomonadati</taxon>
        <taxon>Myxococcota</taxon>
        <taxon>Polyangia</taxon>
        <taxon>Polyangiales</taxon>
        <taxon>Polyangiaceae</taxon>
        <taxon>Sorangium</taxon>
    </lineage>
</organism>